<accession>A0ABP6NQZ5</accession>
<gene>
    <name evidence="2" type="ORF">GCM10010449_85340</name>
</gene>
<name>A0ABP6NQZ5_9ACTN</name>
<protein>
    <recommendedName>
        <fullName evidence="4">DUF1640 domain-containing protein</fullName>
    </recommendedName>
</protein>
<dbReference type="EMBL" id="BAAAUG010000285">
    <property type="protein sequence ID" value="GAA3155952.1"/>
    <property type="molecule type" value="Genomic_DNA"/>
</dbReference>
<feature type="transmembrane region" description="Helical" evidence="1">
    <location>
        <begin position="79"/>
        <end position="100"/>
    </location>
</feature>
<reference evidence="3" key="1">
    <citation type="journal article" date="2019" name="Int. J. Syst. Evol. Microbiol.">
        <title>The Global Catalogue of Microorganisms (GCM) 10K type strain sequencing project: providing services to taxonomists for standard genome sequencing and annotation.</title>
        <authorList>
            <consortium name="The Broad Institute Genomics Platform"/>
            <consortium name="The Broad Institute Genome Sequencing Center for Infectious Disease"/>
            <person name="Wu L."/>
            <person name="Ma J."/>
        </authorList>
    </citation>
    <scope>NUCLEOTIDE SEQUENCE [LARGE SCALE GENOMIC DNA]</scope>
    <source>
        <strain evidence="3">JCM 9092</strain>
    </source>
</reference>
<evidence type="ECO:0008006" key="4">
    <source>
        <dbReference type="Google" id="ProtNLM"/>
    </source>
</evidence>
<evidence type="ECO:0000256" key="1">
    <source>
        <dbReference type="SAM" id="Phobius"/>
    </source>
</evidence>
<dbReference type="Proteomes" id="UP001501637">
    <property type="component" value="Unassembled WGS sequence"/>
</dbReference>
<keyword evidence="3" id="KW-1185">Reference proteome</keyword>
<keyword evidence="1" id="KW-1133">Transmembrane helix</keyword>
<proteinExistence type="predicted"/>
<dbReference type="RefSeq" id="WP_344531171.1">
    <property type="nucleotide sequence ID" value="NZ_BAAAUG010000285.1"/>
</dbReference>
<sequence>MADEPTNGELWRLIETMRSDFRDDMGQLHGQLGRLVSADVYAVEKAAMAKDIADIVKAVEAMQAQRTADVDRITQTRRWLLASVIVPMLGLVLPVVLFMAGGKA</sequence>
<comment type="caution">
    <text evidence="2">The sequence shown here is derived from an EMBL/GenBank/DDBJ whole genome shotgun (WGS) entry which is preliminary data.</text>
</comment>
<evidence type="ECO:0000313" key="3">
    <source>
        <dbReference type="Proteomes" id="UP001501637"/>
    </source>
</evidence>
<evidence type="ECO:0000313" key="2">
    <source>
        <dbReference type="EMBL" id="GAA3155952.1"/>
    </source>
</evidence>
<keyword evidence="1" id="KW-0812">Transmembrane</keyword>
<organism evidence="2 3">
    <name type="scientific">Streptomyces rectiviolaceus</name>
    <dbReference type="NCBI Taxonomy" id="332591"/>
    <lineage>
        <taxon>Bacteria</taxon>
        <taxon>Bacillati</taxon>
        <taxon>Actinomycetota</taxon>
        <taxon>Actinomycetes</taxon>
        <taxon>Kitasatosporales</taxon>
        <taxon>Streptomycetaceae</taxon>
        <taxon>Streptomyces</taxon>
    </lineage>
</organism>
<keyword evidence="1" id="KW-0472">Membrane</keyword>